<sequence>MTECSDGLAVPPVKLTASLFYAQTPMNDLDPASLHGGCPPAKGIKFGANSFMWNADADEGANAWGLSEDFKAATT</sequence>
<proteinExistence type="predicted"/>
<gene>
    <name evidence="1" type="ORF">AM588_10005064</name>
</gene>
<protein>
    <submittedName>
        <fullName evidence="1">Cell 5A endo-1</fullName>
    </submittedName>
</protein>
<accession>A0A0W8DFE6</accession>
<name>A0A0W8DFE6_PHYNI</name>
<reference evidence="1 2" key="1">
    <citation type="submission" date="2015-11" db="EMBL/GenBank/DDBJ databases">
        <title>Genomes and virulence difference between two physiological races of Phytophthora nicotianae.</title>
        <authorList>
            <person name="Liu H."/>
            <person name="Ma X."/>
            <person name="Yu H."/>
            <person name="Fang D."/>
            <person name="Li Y."/>
            <person name="Wang X."/>
            <person name="Wang W."/>
            <person name="Dong Y."/>
            <person name="Xiao B."/>
        </authorList>
    </citation>
    <scope>NUCLEOTIDE SEQUENCE [LARGE SCALE GENOMIC DNA]</scope>
    <source>
        <strain evidence="2">race 1</strain>
    </source>
</reference>
<dbReference type="Proteomes" id="UP000054636">
    <property type="component" value="Unassembled WGS sequence"/>
</dbReference>
<dbReference type="AlphaFoldDB" id="A0A0W8DFE6"/>
<dbReference type="Gene3D" id="2.60.120.620">
    <property type="entry name" value="q2cbj1_9rhob like domain"/>
    <property type="match status" value="1"/>
</dbReference>
<evidence type="ECO:0000313" key="2">
    <source>
        <dbReference type="Proteomes" id="UP000054636"/>
    </source>
</evidence>
<comment type="caution">
    <text evidence="1">The sequence shown here is derived from an EMBL/GenBank/DDBJ whole genome shotgun (WGS) entry which is preliminary data.</text>
</comment>
<dbReference type="EMBL" id="LNFP01000257">
    <property type="protein sequence ID" value="KUF94981.1"/>
    <property type="molecule type" value="Genomic_DNA"/>
</dbReference>
<organism evidence="1 2">
    <name type="scientific">Phytophthora nicotianae</name>
    <name type="common">Potato buckeye rot agent</name>
    <name type="synonym">Phytophthora parasitica</name>
    <dbReference type="NCBI Taxonomy" id="4792"/>
    <lineage>
        <taxon>Eukaryota</taxon>
        <taxon>Sar</taxon>
        <taxon>Stramenopiles</taxon>
        <taxon>Oomycota</taxon>
        <taxon>Peronosporomycetes</taxon>
        <taxon>Peronosporales</taxon>
        <taxon>Peronosporaceae</taxon>
        <taxon>Phytophthora</taxon>
    </lineage>
</organism>
<evidence type="ECO:0000313" key="1">
    <source>
        <dbReference type="EMBL" id="KUF94981.1"/>
    </source>
</evidence>